<dbReference type="PANTHER" id="PTHR30461:SF23">
    <property type="entry name" value="DNA RECOMBINASE-RELATED"/>
    <property type="match status" value="1"/>
</dbReference>
<keyword evidence="5" id="KW-1185">Reference proteome</keyword>
<dbReference type="RefSeq" id="WP_274454499.1">
    <property type="nucleotide sequence ID" value="NZ_CP067097.1"/>
</dbReference>
<protein>
    <submittedName>
        <fullName evidence="4">DNA invertase Pin-like site-specific DNA recombinase</fullName>
    </submittedName>
</protein>
<dbReference type="SMART" id="SM00857">
    <property type="entry name" value="Resolvase"/>
    <property type="match status" value="1"/>
</dbReference>
<keyword evidence="1" id="KW-0175">Coiled coil</keyword>
<organism evidence="4 5">
    <name type="scientific">Alicyclobacillus cycloheptanicus</name>
    <dbReference type="NCBI Taxonomy" id="1457"/>
    <lineage>
        <taxon>Bacteria</taxon>
        <taxon>Bacillati</taxon>
        <taxon>Bacillota</taxon>
        <taxon>Bacilli</taxon>
        <taxon>Bacillales</taxon>
        <taxon>Alicyclobacillaceae</taxon>
        <taxon>Alicyclobacillus</taxon>
    </lineage>
</organism>
<dbReference type="PANTHER" id="PTHR30461">
    <property type="entry name" value="DNA-INVERTASE FROM LAMBDOID PROPHAGE"/>
    <property type="match status" value="1"/>
</dbReference>
<gene>
    <name evidence="4" type="ORF">J2S03_002594</name>
</gene>
<proteinExistence type="predicted"/>
<evidence type="ECO:0000259" key="3">
    <source>
        <dbReference type="PROSITE" id="PS51737"/>
    </source>
</evidence>
<accession>A0ABT9XKH4</accession>
<dbReference type="Pfam" id="PF07508">
    <property type="entry name" value="Recombinase"/>
    <property type="match status" value="1"/>
</dbReference>
<dbReference type="PROSITE" id="PS51737">
    <property type="entry name" value="RECOMBINASE_DNA_BIND"/>
    <property type="match status" value="1"/>
</dbReference>
<reference evidence="4 5" key="1">
    <citation type="submission" date="2023-07" db="EMBL/GenBank/DDBJ databases">
        <title>Genomic Encyclopedia of Type Strains, Phase IV (KMG-IV): sequencing the most valuable type-strain genomes for metagenomic binning, comparative biology and taxonomic classification.</title>
        <authorList>
            <person name="Goeker M."/>
        </authorList>
    </citation>
    <scope>NUCLEOTIDE SEQUENCE [LARGE SCALE GENOMIC DNA]</scope>
    <source>
        <strain evidence="4 5">DSM 4006</strain>
    </source>
</reference>
<dbReference type="PROSITE" id="PS51736">
    <property type="entry name" value="RECOMBINASES_3"/>
    <property type="match status" value="1"/>
</dbReference>
<dbReference type="Pfam" id="PF00239">
    <property type="entry name" value="Resolvase"/>
    <property type="match status" value="1"/>
</dbReference>
<sequence length="515" mass="60202">MAPYAGFPTDLENMAMYLRKSRADMDAEARGEGETLSKHRRTLMELAKRQRYGIVDIYEEIVSGERILDRPEMQRLLSAVQSGKYSAVLCMDIDRLGRGNMIDQGLIQDAFKSSGTLIITPRKVYNLEDEMDEEWSEFEAFMARRELKIITRRMQRGRRDSSRDGKHVAKKPPYGYMRGEDLKLYPDPETAPIVRQIFEWSADGLGQQIIARKLTELGIPSPSGRPFWQPSSVFSILKNPVYRGHIVWGRVRYSKRTDGNRGYDRNPQPKDNWIVNENAHEPLVDEETYARYQEAVSRKPKVSDKRTLTNPLASIVICSQCQHVMHRRPRYNRPHDQLLCVTPGCNTRGISFDSVEVRILNTLRQMLADFKFTYKQGRKRKNDGELVLCRRKANELQKSMEELRVQRNNLHDLLERGIYDADTFLERNRVITERLEATERELSNVKERIADLEKRANQATDIHPRLVSVLKNYERALTAKEKNDLLKSVIERVEYTRKQEWTKRDQFELTIHLRL</sequence>
<evidence type="ECO:0000259" key="2">
    <source>
        <dbReference type="PROSITE" id="PS51736"/>
    </source>
</evidence>
<dbReference type="InterPro" id="IPR036162">
    <property type="entry name" value="Resolvase-like_N_sf"/>
</dbReference>
<feature type="domain" description="Recombinase" evidence="3">
    <location>
        <begin position="173"/>
        <end position="303"/>
    </location>
</feature>
<dbReference type="Gene3D" id="3.40.50.1390">
    <property type="entry name" value="Resolvase, N-terminal catalytic domain"/>
    <property type="match status" value="1"/>
</dbReference>
<dbReference type="InterPro" id="IPR006119">
    <property type="entry name" value="Resolv_N"/>
</dbReference>
<dbReference type="EMBL" id="JAUSTP010000023">
    <property type="protein sequence ID" value="MDQ0190727.1"/>
    <property type="molecule type" value="Genomic_DNA"/>
</dbReference>
<evidence type="ECO:0000313" key="5">
    <source>
        <dbReference type="Proteomes" id="UP001232973"/>
    </source>
</evidence>
<feature type="coiled-coil region" evidence="1">
    <location>
        <begin position="386"/>
        <end position="462"/>
    </location>
</feature>
<dbReference type="SUPFAM" id="SSF53041">
    <property type="entry name" value="Resolvase-like"/>
    <property type="match status" value="1"/>
</dbReference>
<dbReference type="CDD" id="cd00338">
    <property type="entry name" value="Ser_Recombinase"/>
    <property type="match status" value="1"/>
</dbReference>
<evidence type="ECO:0000256" key="1">
    <source>
        <dbReference type="SAM" id="Coils"/>
    </source>
</evidence>
<name>A0ABT9XKH4_9BACL</name>
<feature type="domain" description="Resolvase/invertase-type recombinase catalytic" evidence="2">
    <location>
        <begin position="13"/>
        <end position="165"/>
    </location>
</feature>
<dbReference type="InterPro" id="IPR050639">
    <property type="entry name" value="SSR_resolvase"/>
</dbReference>
<dbReference type="Proteomes" id="UP001232973">
    <property type="component" value="Unassembled WGS sequence"/>
</dbReference>
<dbReference type="InterPro" id="IPR038109">
    <property type="entry name" value="DNA_bind_recomb_sf"/>
</dbReference>
<dbReference type="Gene3D" id="3.90.1750.20">
    <property type="entry name" value="Putative Large Serine Recombinase, Chain B, Domain 2"/>
    <property type="match status" value="1"/>
</dbReference>
<comment type="caution">
    <text evidence="4">The sequence shown here is derived from an EMBL/GenBank/DDBJ whole genome shotgun (WGS) entry which is preliminary data.</text>
</comment>
<dbReference type="InterPro" id="IPR011109">
    <property type="entry name" value="DNA_bind_recombinase_dom"/>
</dbReference>
<evidence type="ECO:0000313" key="4">
    <source>
        <dbReference type="EMBL" id="MDQ0190727.1"/>
    </source>
</evidence>